<protein>
    <submittedName>
        <fullName evidence="1">Uncharacterized protein</fullName>
    </submittedName>
</protein>
<gene>
    <name evidence="1" type="ORF">HFZ78_19195</name>
</gene>
<dbReference type="AlphaFoldDB" id="A0A6H1P566"/>
<dbReference type="Proteomes" id="UP000501868">
    <property type="component" value="Chromosome"/>
</dbReference>
<reference evidence="1 2" key="2">
    <citation type="submission" date="2020-04" db="EMBL/GenBank/DDBJ databases">
        <authorList>
            <person name="Fomenkov A."/>
            <person name="Anton B.P."/>
            <person name="Roberts R.J."/>
        </authorList>
    </citation>
    <scope>NUCLEOTIDE SEQUENCE [LARGE SCALE GENOMIC DNA]</scope>
    <source>
        <strain evidence="1 2">S2</strain>
    </source>
</reference>
<dbReference type="InterPro" id="IPR056510">
    <property type="entry name" value="WapI"/>
</dbReference>
<dbReference type="EMBL" id="CP051128">
    <property type="protein sequence ID" value="QIZ08572.1"/>
    <property type="molecule type" value="Genomic_DNA"/>
</dbReference>
<evidence type="ECO:0000313" key="1">
    <source>
        <dbReference type="EMBL" id="QIZ08572.1"/>
    </source>
</evidence>
<evidence type="ECO:0000313" key="2">
    <source>
        <dbReference type="Proteomes" id="UP000501868"/>
    </source>
</evidence>
<organism evidence="1 2">
    <name type="scientific">Priestia megaterium</name>
    <name type="common">Bacillus megaterium</name>
    <dbReference type="NCBI Taxonomy" id="1404"/>
    <lineage>
        <taxon>Bacteria</taxon>
        <taxon>Bacillati</taxon>
        <taxon>Bacillota</taxon>
        <taxon>Bacilli</taxon>
        <taxon>Bacillales</taxon>
        <taxon>Bacillaceae</taxon>
        <taxon>Priestia</taxon>
    </lineage>
</organism>
<proteinExistence type="predicted"/>
<dbReference type="Pfam" id="PF24716">
    <property type="entry name" value="WapI"/>
    <property type="match status" value="1"/>
</dbReference>
<accession>A0A6H1P566</accession>
<name>A0A6H1P566_PRIMG</name>
<sequence>MNEFEIAGKQGFIKIELIEVYGFPNETSYLGGYDVKGKIDIRSGNYYVKDAEIWFSTGQVYQFFIQLQKCYNQLKGSCTFSESENNLKIEFNFNRVGQINIQGYFQEVTHQENILHFEFESEQSYLISTLHQLNNMVDQYGDLKGKK</sequence>
<reference evidence="1 2" key="1">
    <citation type="submission" date="2020-04" db="EMBL/GenBank/DDBJ databases">
        <title>Genome-Wide Identification of 5-Methylcytosine Sites in Bacterial Genomes By High-Throughput Sequencing of MspJI Restriction Fragments.</title>
        <authorList>
            <person name="Wu V."/>
        </authorList>
    </citation>
    <scope>NUCLEOTIDE SEQUENCE [LARGE SCALE GENOMIC DNA]</scope>
    <source>
        <strain evidence="1 2">S2</strain>
    </source>
</reference>